<dbReference type="FunFam" id="2.60.40.10:FF:000088">
    <property type="entry name" value="Butyrophilin subfamily 1 member A1"/>
    <property type="match status" value="1"/>
</dbReference>
<dbReference type="SMART" id="SM00589">
    <property type="entry name" value="PRY"/>
    <property type="match status" value="1"/>
</dbReference>
<organism evidence="13 14">
    <name type="scientific">Alligator sinensis</name>
    <name type="common">Chinese alligator</name>
    <dbReference type="NCBI Taxonomy" id="38654"/>
    <lineage>
        <taxon>Eukaryota</taxon>
        <taxon>Metazoa</taxon>
        <taxon>Chordata</taxon>
        <taxon>Craniata</taxon>
        <taxon>Vertebrata</taxon>
        <taxon>Euteleostomi</taxon>
        <taxon>Archelosauria</taxon>
        <taxon>Archosauria</taxon>
        <taxon>Crocodylia</taxon>
        <taxon>Alligatoridae</taxon>
        <taxon>Alligatorinae</taxon>
        <taxon>Alligator</taxon>
    </lineage>
</organism>
<dbReference type="Proteomes" id="UP000189705">
    <property type="component" value="Unplaced"/>
</dbReference>
<keyword evidence="13" id="KW-1185">Reference proteome</keyword>
<dbReference type="AlphaFoldDB" id="A0A3Q0FXK0"/>
<evidence type="ECO:0000256" key="1">
    <source>
        <dbReference type="ARBA" id="ARBA00004479"/>
    </source>
</evidence>
<proteinExistence type="inferred from homology"/>
<dbReference type="PROSITE" id="PS50188">
    <property type="entry name" value="B302_SPRY"/>
    <property type="match status" value="1"/>
</dbReference>
<keyword evidence="7" id="KW-1015">Disulfide bond</keyword>
<feature type="domain" description="Ig-like" evidence="12">
    <location>
        <begin position="163"/>
        <end position="249"/>
    </location>
</feature>
<dbReference type="InterPro" id="IPR036179">
    <property type="entry name" value="Ig-like_dom_sf"/>
</dbReference>
<evidence type="ECO:0000256" key="6">
    <source>
        <dbReference type="ARBA" id="ARBA00023136"/>
    </source>
</evidence>
<gene>
    <name evidence="14" type="primary">LOC102372939</name>
</gene>
<feature type="transmembrane region" description="Helical" evidence="10">
    <location>
        <begin position="261"/>
        <end position="283"/>
    </location>
</feature>
<dbReference type="Pfam" id="PF22705">
    <property type="entry name" value="C2-set_3"/>
    <property type="match status" value="1"/>
</dbReference>
<sequence>MVGLSGILVVVLGFIILIVYLFKIKGNLQRELGWKRAVICPAQFTVLGPATPITAIVGEDIVLPCYLSPRMSAENMEVTWSRPQVLSAGHLYHDGKDRAEFQMPQDQGRTEFLKENIANGSAALRIRNVRPSDEGQYECFFQSSTFYAGATLELKIAGLGSNPHISIEDYQDGGIRVVCQSTGWYPEPEVLWRDATGKHLQSLSVRKSEVENGLFEIQASIIIAQHTNQKLSCCIQNRHANHEKESTVYISDIFFPRMNPWILALCMILGLLFLFIGLTVHLFKRKGKLTAEIGKLTAEIGWRQCTLPVTQENVTLDPNTAHPILTLSKDQKSVRWADKQQDLPDNPERFDTWCCVLGYEAFTSGRHYWEVEGKGDWVVGVARRSMKRKGEIIFNPEEGIWAVQMWGGQYRACTSPLSPLTLREVPRKIRVYLDYEGKEVTFFDADKGTKIFTFAQASFAAERICPWLGMGAGPRLTLHP</sequence>
<keyword evidence="3 10" id="KW-0812">Transmembrane</keyword>
<dbReference type="InterPro" id="IPR007110">
    <property type="entry name" value="Ig-like_dom"/>
</dbReference>
<evidence type="ECO:0000256" key="5">
    <source>
        <dbReference type="ARBA" id="ARBA00022989"/>
    </source>
</evidence>
<evidence type="ECO:0000313" key="14">
    <source>
        <dbReference type="RefSeq" id="XP_025050483.1"/>
    </source>
</evidence>
<dbReference type="GO" id="GO:0001817">
    <property type="term" value="P:regulation of cytokine production"/>
    <property type="evidence" value="ECO:0007669"/>
    <property type="project" value="TreeGrafter"/>
</dbReference>
<keyword evidence="5 10" id="KW-1133">Transmembrane helix</keyword>
<keyword evidence="8" id="KW-0325">Glycoprotein</keyword>
<evidence type="ECO:0000256" key="7">
    <source>
        <dbReference type="ARBA" id="ARBA00023157"/>
    </source>
</evidence>
<evidence type="ECO:0000256" key="8">
    <source>
        <dbReference type="ARBA" id="ARBA00023180"/>
    </source>
</evidence>
<keyword evidence="6 10" id="KW-0472">Membrane</keyword>
<dbReference type="GO" id="GO:0005102">
    <property type="term" value="F:signaling receptor binding"/>
    <property type="evidence" value="ECO:0007669"/>
    <property type="project" value="TreeGrafter"/>
</dbReference>
<dbReference type="InterPro" id="IPR013106">
    <property type="entry name" value="Ig_V-set"/>
</dbReference>
<dbReference type="PANTHER" id="PTHR24100">
    <property type="entry name" value="BUTYROPHILIN"/>
    <property type="match status" value="1"/>
</dbReference>
<dbReference type="PANTHER" id="PTHR24100:SF149">
    <property type="entry name" value="BG-LIKE ANTIGEN 1-RELATED"/>
    <property type="match status" value="1"/>
</dbReference>
<dbReference type="GO" id="GO:0009897">
    <property type="term" value="C:external side of plasma membrane"/>
    <property type="evidence" value="ECO:0007669"/>
    <property type="project" value="TreeGrafter"/>
</dbReference>
<dbReference type="InterPro" id="IPR013320">
    <property type="entry name" value="ConA-like_dom_sf"/>
</dbReference>
<keyword evidence="9" id="KW-0393">Immunoglobulin domain</keyword>
<dbReference type="InterPro" id="IPR003599">
    <property type="entry name" value="Ig_sub"/>
</dbReference>
<dbReference type="CDD" id="cd05713">
    <property type="entry name" value="IgV_MOG_like"/>
    <property type="match status" value="1"/>
</dbReference>
<dbReference type="GO" id="GO:0050852">
    <property type="term" value="P:T cell receptor signaling pathway"/>
    <property type="evidence" value="ECO:0007669"/>
    <property type="project" value="TreeGrafter"/>
</dbReference>
<dbReference type="GeneID" id="102372939"/>
<dbReference type="InterPro" id="IPR043136">
    <property type="entry name" value="B30.2/SPRY_sf"/>
</dbReference>
<dbReference type="SUPFAM" id="SSF48726">
    <property type="entry name" value="Immunoglobulin"/>
    <property type="match status" value="2"/>
</dbReference>
<evidence type="ECO:0000256" key="2">
    <source>
        <dbReference type="ARBA" id="ARBA00007591"/>
    </source>
</evidence>
<dbReference type="FunFam" id="2.60.120.920:FF:000004">
    <property type="entry name" value="Butyrophilin subfamily 1 member A1"/>
    <property type="match status" value="1"/>
</dbReference>
<dbReference type="PRINTS" id="PR01407">
    <property type="entry name" value="BUTYPHLNCDUF"/>
</dbReference>
<keyword evidence="4" id="KW-0732">Signal</keyword>
<dbReference type="RefSeq" id="XP_025050483.1">
    <property type="nucleotide sequence ID" value="XM_025194698.1"/>
</dbReference>
<dbReference type="CDD" id="cd12888">
    <property type="entry name" value="SPRY_PRY_TRIM7_like"/>
    <property type="match status" value="1"/>
</dbReference>
<accession>A0A3Q0FXK0</accession>
<evidence type="ECO:0000259" key="12">
    <source>
        <dbReference type="PROSITE" id="PS50835"/>
    </source>
</evidence>
<dbReference type="FunFam" id="2.60.40.10:FF:000208">
    <property type="entry name" value="Butyrophilin subfamily 1 member A1"/>
    <property type="match status" value="1"/>
</dbReference>
<dbReference type="InterPro" id="IPR050504">
    <property type="entry name" value="IgSF_BTN/MOG"/>
</dbReference>
<dbReference type="SMART" id="SM00406">
    <property type="entry name" value="IGv"/>
    <property type="match status" value="1"/>
</dbReference>
<feature type="domain" description="B30.2/SPRY" evidence="11">
    <location>
        <begin position="294"/>
        <end position="480"/>
    </location>
</feature>
<dbReference type="PROSITE" id="PS50835">
    <property type="entry name" value="IG_LIKE"/>
    <property type="match status" value="2"/>
</dbReference>
<dbReference type="InterPro" id="IPR053896">
    <property type="entry name" value="BTN3A2-like_Ig-C"/>
</dbReference>
<feature type="domain" description="Ig-like" evidence="12">
    <location>
        <begin position="41"/>
        <end position="157"/>
    </location>
</feature>
<dbReference type="Pfam" id="PF13765">
    <property type="entry name" value="PRY"/>
    <property type="match status" value="1"/>
</dbReference>
<evidence type="ECO:0000259" key="11">
    <source>
        <dbReference type="PROSITE" id="PS50188"/>
    </source>
</evidence>
<name>A0A3Q0FXK0_ALLSI</name>
<dbReference type="Gene3D" id="2.60.120.920">
    <property type="match status" value="1"/>
</dbReference>
<dbReference type="Pfam" id="PF00622">
    <property type="entry name" value="SPRY"/>
    <property type="match status" value="1"/>
</dbReference>
<comment type="subcellular location">
    <subcellularLocation>
        <location evidence="1">Membrane</location>
        <topology evidence="1">Single-pass type I membrane protein</topology>
    </subcellularLocation>
</comment>
<feature type="transmembrane region" description="Helical" evidence="10">
    <location>
        <begin position="6"/>
        <end position="22"/>
    </location>
</feature>
<evidence type="ECO:0000256" key="3">
    <source>
        <dbReference type="ARBA" id="ARBA00022692"/>
    </source>
</evidence>
<evidence type="ECO:0000256" key="4">
    <source>
        <dbReference type="ARBA" id="ARBA00022729"/>
    </source>
</evidence>
<dbReference type="InterPro" id="IPR006574">
    <property type="entry name" value="PRY"/>
</dbReference>
<dbReference type="KEGG" id="asn:102372939"/>
<comment type="similarity">
    <text evidence="2">Belongs to the immunoglobulin superfamily. BTN/MOG family.</text>
</comment>
<evidence type="ECO:0000256" key="10">
    <source>
        <dbReference type="SAM" id="Phobius"/>
    </source>
</evidence>
<protein>
    <submittedName>
        <fullName evidence="14">Butyrophilin subfamily 1 member A1-like isoform X1</fullName>
    </submittedName>
</protein>
<dbReference type="InterPro" id="IPR013783">
    <property type="entry name" value="Ig-like_fold"/>
</dbReference>
<dbReference type="SMART" id="SM00449">
    <property type="entry name" value="SPRY"/>
    <property type="match status" value="1"/>
</dbReference>
<evidence type="ECO:0000256" key="9">
    <source>
        <dbReference type="ARBA" id="ARBA00023319"/>
    </source>
</evidence>
<dbReference type="InterPro" id="IPR003877">
    <property type="entry name" value="SPRY_dom"/>
</dbReference>
<dbReference type="Gene3D" id="2.60.40.10">
    <property type="entry name" value="Immunoglobulins"/>
    <property type="match status" value="2"/>
</dbReference>
<dbReference type="InParanoid" id="A0A3Q0FXK0"/>
<dbReference type="SMART" id="SM00409">
    <property type="entry name" value="IG"/>
    <property type="match status" value="1"/>
</dbReference>
<evidence type="ECO:0000313" key="13">
    <source>
        <dbReference type="Proteomes" id="UP000189705"/>
    </source>
</evidence>
<dbReference type="Pfam" id="PF07686">
    <property type="entry name" value="V-set"/>
    <property type="match status" value="1"/>
</dbReference>
<dbReference type="SUPFAM" id="SSF49899">
    <property type="entry name" value="Concanavalin A-like lectins/glucanases"/>
    <property type="match status" value="1"/>
</dbReference>
<reference evidence="14" key="1">
    <citation type="submission" date="2025-08" db="UniProtKB">
        <authorList>
            <consortium name="RefSeq"/>
        </authorList>
    </citation>
    <scope>IDENTIFICATION</scope>
</reference>
<dbReference type="InterPro" id="IPR001870">
    <property type="entry name" value="B30.2/SPRY"/>
</dbReference>
<dbReference type="InterPro" id="IPR003879">
    <property type="entry name" value="Butyrophylin_SPRY"/>
</dbReference>